<evidence type="ECO:0000259" key="1">
    <source>
        <dbReference type="PROSITE" id="PS50222"/>
    </source>
</evidence>
<evidence type="ECO:0000313" key="3">
    <source>
        <dbReference type="Proteomes" id="UP000828390"/>
    </source>
</evidence>
<organism evidence="2 3">
    <name type="scientific">Dreissena polymorpha</name>
    <name type="common">Zebra mussel</name>
    <name type="synonym">Mytilus polymorpha</name>
    <dbReference type="NCBI Taxonomy" id="45954"/>
    <lineage>
        <taxon>Eukaryota</taxon>
        <taxon>Metazoa</taxon>
        <taxon>Spiralia</taxon>
        <taxon>Lophotrochozoa</taxon>
        <taxon>Mollusca</taxon>
        <taxon>Bivalvia</taxon>
        <taxon>Autobranchia</taxon>
        <taxon>Heteroconchia</taxon>
        <taxon>Euheterodonta</taxon>
        <taxon>Imparidentia</taxon>
        <taxon>Neoheterodontei</taxon>
        <taxon>Myida</taxon>
        <taxon>Dreissenoidea</taxon>
        <taxon>Dreissenidae</taxon>
        <taxon>Dreissena</taxon>
    </lineage>
</organism>
<reference evidence="2" key="2">
    <citation type="submission" date="2020-11" db="EMBL/GenBank/DDBJ databases">
        <authorList>
            <person name="McCartney M.A."/>
            <person name="Auch B."/>
            <person name="Kono T."/>
            <person name="Mallez S."/>
            <person name="Becker A."/>
            <person name="Gohl D.M."/>
            <person name="Silverstein K.A.T."/>
            <person name="Koren S."/>
            <person name="Bechman K.B."/>
            <person name="Herman A."/>
            <person name="Abrahante J.E."/>
            <person name="Garbe J."/>
        </authorList>
    </citation>
    <scope>NUCLEOTIDE SEQUENCE</scope>
    <source>
        <strain evidence="2">Duluth1</strain>
        <tissue evidence="2">Whole animal</tissue>
    </source>
</reference>
<dbReference type="InterPro" id="IPR002048">
    <property type="entry name" value="EF_hand_dom"/>
</dbReference>
<proteinExistence type="predicted"/>
<dbReference type="PROSITE" id="PS50222">
    <property type="entry name" value="EF_HAND_2"/>
    <property type="match status" value="1"/>
</dbReference>
<gene>
    <name evidence="2" type="ORF">DPMN_016282</name>
</gene>
<comment type="caution">
    <text evidence="2">The sequence shown here is derived from an EMBL/GenBank/DDBJ whole genome shotgun (WGS) entry which is preliminary data.</text>
</comment>
<evidence type="ECO:0000313" key="2">
    <source>
        <dbReference type="EMBL" id="KAH3892170.1"/>
    </source>
</evidence>
<reference evidence="2" key="1">
    <citation type="journal article" date="2019" name="bioRxiv">
        <title>The Genome of the Zebra Mussel, Dreissena polymorpha: A Resource for Invasive Species Research.</title>
        <authorList>
            <person name="McCartney M.A."/>
            <person name="Auch B."/>
            <person name="Kono T."/>
            <person name="Mallez S."/>
            <person name="Zhang Y."/>
            <person name="Obille A."/>
            <person name="Becker A."/>
            <person name="Abrahante J.E."/>
            <person name="Garbe J."/>
            <person name="Badalamenti J.P."/>
            <person name="Herman A."/>
            <person name="Mangelson H."/>
            <person name="Liachko I."/>
            <person name="Sullivan S."/>
            <person name="Sone E.D."/>
            <person name="Koren S."/>
            <person name="Silverstein K.A.T."/>
            <person name="Beckman K.B."/>
            <person name="Gohl D.M."/>
        </authorList>
    </citation>
    <scope>NUCLEOTIDE SEQUENCE</scope>
    <source>
        <strain evidence="2">Duluth1</strain>
        <tissue evidence="2">Whole animal</tissue>
    </source>
</reference>
<dbReference type="GO" id="GO:0005509">
    <property type="term" value="F:calcium ion binding"/>
    <property type="evidence" value="ECO:0007669"/>
    <property type="project" value="InterPro"/>
</dbReference>
<protein>
    <recommendedName>
        <fullName evidence="1">EF-hand domain-containing protein</fullName>
    </recommendedName>
</protein>
<dbReference type="AlphaFoldDB" id="A0A9D4S6A5"/>
<dbReference type="Gene3D" id="1.10.238.10">
    <property type="entry name" value="EF-hand"/>
    <property type="match status" value="1"/>
</dbReference>
<dbReference type="EMBL" id="JAIWYP010000001">
    <property type="protein sequence ID" value="KAH3892170.1"/>
    <property type="molecule type" value="Genomic_DNA"/>
</dbReference>
<name>A0A9D4S6A5_DREPO</name>
<accession>A0A9D4S6A5</accession>
<dbReference type="SUPFAM" id="SSF47473">
    <property type="entry name" value="EF-hand"/>
    <property type="match status" value="1"/>
</dbReference>
<sequence>MGVKDFESMFDTIDISRKGTITVEELRQFCELLYFAPVCIQHVEGAVKQVCENPAVVRRREFLDVLTDVERRRAVDEQAFWDFQVLT</sequence>
<dbReference type="Proteomes" id="UP000828390">
    <property type="component" value="Unassembled WGS sequence"/>
</dbReference>
<keyword evidence="3" id="KW-1185">Reference proteome</keyword>
<feature type="domain" description="EF-hand" evidence="1">
    <location>
        <begin position="1"/>
        <end position="36"/>
    </location>
</feature>
<dbReference type="InterPro" id="IPR011992">
    <property type="entry name" value="EF-hand-dom_pair"/>
</dbReference>